<comment type="catalytic activity">
    <reaction evidence="1">
        <text>Endonucleolytic cleavage to 5'-phosphomonoester.</text>
        <dbReference type="EC" id="3.1.26.4"/>
    </reaction>
</comment>
<evidence type="ECO:0000256" key="8">
    <source>
        <dbReference type="ARBA" id="ARBA00022759"/>
    </source>
</evidence>
<dbReference type="InterPro" id="IPR050092">
    <property type="entry name" value="RNase_H"/>
</dbReference>
<sequence length="158" mass="17197">MAIQHGNPIGKSYPEFDAVLATDGSCSGNPGPGGWAWVEQKSGAYNSGGAHHTTNNIMELTALLEGLRFIDPAARLLIRCDSQYVINTVTKWAPGWRKKGWRKADGKPVANQELVAALLEAYESRTGYTEVEWVRGHTGDAGNEFVDSLATAETRKYS</sequence>
<dbReference type="EMBL" id="JAWNFU010000001">
    <property type="protein sequence ID" value="MDY5152676.1"/>
    <property type="molecule type" value="Genomic_DNA"/>
</dbReference>
<evidence type="ECO:0000256" key="6">
    <source>
        <dbReference type="ARBA" id="ARBA00022722"/>
    </source>
</evidence>
<reference evidence="13" key="2">
    <citation type="submission" date="2016-10" db="EMBL/GenBank/DDBJ databases">
        <authorList>
            <person name="de Groot N.N."/>
        </authorList>
    </citation>
    <scope>NUCLEOTIDE SEQUENCE [LARGE SCALE GENOMIC DNA]</scope>
    <source>
        <strain evidence="13">DSM 20639</strain>
    </source>
</reference>
<evidence type="ECO:0000256" key="4">
    <source>
        <dbReference type="ARBA" id="ARBA00011245"/>
    </source>
</evidence>
<dbReference type="Proteomes" id="UP000182744">
    <property type="component" value="Unassembled WGS sequence"/>
</dbReference>
<evidence type="ECO:0000313" key="13">
    <source>
        <dbReference type="EMBL" id="SDE10273.1"/>
    </source>
</evidence>
<keyword evidence="10" id="KW-0460">Magnesium</keyword>
<keyword evidence="6" id="KW-0540">Nuclease</keyword>
<evidence type="ECO:0000256" key="3">
    <source>
        <dbReference type="ARBA" id="ARBA00005300"/>
    </source>
</evidence>
<dbReference type="Proteomes" id="UP001273799">
    <property type="component" value="Unassembled WGS sequence"/>
</dbReference>
<reference evidence="14" key="1">
    <citation type="submission" date="2016-10" db="EMBL/GenBank/DDBJ databases">
        <authorList>
            <person name="Varghese N."/>
        </authorList>
    </citation>
    <scope>NUCLEOTIDE SEQUENCE [LARGE SCALE GENOMIC DNA]</scope>
    <source>
        <strain evidence="14">DSM 20639</strain>
    </source>
</reference>
<dbReference type="GO" id="GO:0003676">
    <property type="term" value="F:nucleic acid binding"/>
    <property type="evidence" value="ECO:0007669"/>
    <property type="project" value="InterPro"/>
</dbReference>
<evidence type="ECO:0000259" key="11">
    <source>
        <dbReference type="PROSITE" id="PS50879"/>
    </source>
</evidence>
<evidence type="ECO:0000256" key="10">
    <source>
        <dbReference type="ARBA" id="ARBA00022842"/>
    </source>
</evidence>
<protein>
    <recommendedName>
        <fullName evidence="5">ribonuclease H</fullName>
        <ecNumber evidence="5">3.1.26.4</ecNumber>
    </recommendedName>
</protein>
<dbReference type="GO" id="GO:0043137">
    <property type="term" value="P:DNA replication, removal of RNA primer"/>
    <property type="evidence" value="ECO:0007669"/>
    <property type="project" value="TreeGrafter"/>
</dbReference>
<proteinExistence type="inferred from homology"/>
<evidence type="ECO:0000256" key="2">
    <source>
        <dbReference type="ARBA" id="ARBA00001946"/>
    </source>
</evidence>
<name>A0A1G7A6G4_9ACTO</name>
<organism evidence="13 14">
    <name type="scientific">Actinobaculum suis</name>
    <dbReference type="NCBI Taxonomy" id="1657"/>
    <lineage>
        <taxon>Bacteria</taxon>
        <taxon>Bacillati</taxon>
        <taxon>Actinomycetota</taxon>
        <taxon>Actinomycetes</taxon>
        <taxon>Actinomycetales</taxon>
        <taxon>Actinomycetaceae</taxon>
        <taxon>Actinobaculum</taxon>
    </lineage>
</organism>
<evidence type="ECO:0000313" key="14">
    <source>
        <dbReference type="Proteomes" id="UP000182744"/>
    </source>
</evidence>
<evidence type="ECO:0000313" key="12">
    <source>
        <dbReference type="EMBL" id="MDY5152676.1"/>
    </source>
</evidence>
<dbReference type="Gene3D" id="3.30.420.10">
    <property type="entry name" value="Ribonuclease H-like superfamily/Ribonuclease H"/>
    <property type="match status" value="1"/>
</dbReference>
<dbReference type="RefSeq" id="WP_074660979.1">
    <property type="nucleotide sequence ID" value="NZ_FNAU01000002.1"/>
</dbReference>
<dbReference type="SUPFAM" id="SSF53098">
    <property type="entry name" value="Ribonuclease H-like"/>
    <property type="match status" value="1"/>
</dbReference>
<comment type="similarity">
    <text evidence="3">Belongs to the RNase H family.</text>
</comment>
<evidence type="ECO:0000256" key="7">
    <source>
        <dbReference type="ARBA" id="ARBA00022723"/>
    </source>
</evidence>
<dbReference type="GO" id="GO:0004523">
    <property type="term" value="F:RNA-DNA hybrid ribonuclease activity"/>
    <property type="evidence" value="ECO:0007669"/>
    <property type="project" value="UniProtKB-EC"/>
</dbReference>
<keyword evidence="8" id="KW-0255">Endonuclease</keyword>
<dbReference type="InterPro" id="IPR012337">
    <property type="entry name" value="RNaseH-like_sf"/>
</dbReference>
<gene>
    <name evidence="12" type="ORF">R6G71_01215</name>
    <name evidence="13" type="ORF">SAMN05421878_10292</name>
</gene>
<dbReference type="GO" id="GO:0046872">
    <property type="term" value="F:metal ion binding"/>
    <property type="evidence" value="ECO:0007669"/>
    <property type="project" value="UniProtKB-KW"/>
</dbReference>
<dbReference type="InterPro" id="IPR002156">
    <property type="entry name" value="RNaseH_domain"/>
</dbReference>
<dbReference type="InterPro" id="IPR036397">
    <property type="entry name" value="RNaseH_sf"/>
</dbReference>
<dbReference type="EMBL" id="FNAU01000002">
    <property type="protein sequence ID" value="SDE10273.1"/>
    <property type="molecule type" value="Genomic_DNA"/>
</dbReference>
<dbReference type="PROSITE" id="PS50879">
    <property type="entry name" value="RNASE_H_1"/>
    <property type="match status" value="1"/>
</dbReference>
<keyword evidence="14" id="KW-1185">Reference proteome</keyword>
<dbReference type="EC" id="3.1.26.4" evidence="5"/>
<dbReference type="PANTHER" id="PTHR10642">
    <property type="entry name" value="RIBONUCLEASE H1"/>
    <property type="match status" value="1"/>
</dbReference>
<keyword evidence="9 12" id="KW-0378">Hydrolase</keyword>
<reference evidence="12" key="3">
    <citation type="submission" date="2023-10" db="EMBL/GenBank/DDBJ databases">
        <title>Whole Genome based description of the genera Actinobaculum and Actinotignum reveals a complex phylogenetic relationship within the species included in the genus Actinotignum.</title>
        <authorList>
            <person name="Jensen C.S."/>
            <person name="Dargis R."/>
            <person name="Kemp M."/>
            <person name="Christensen J.J."/>
        </authorList>
    </citation>
    <scope>NUCLEOTIDE SEQUENCE</scope>
    <source>
        <strain evidence="12">Actinobaculum_suis_CCUG19206T</strain>
    </source>
</reference>
<dbReference type="InterPro" id="IPR022892">
    <property type="entry name" value="RNaseHI"/>
</dbReference>
<dbReference type="Pfam" id="PF00075">
    <property type="entry name" value="RNase_H"/>
    <property type="match status" value="1"/>
</dbReference>
<feature type="domain" description="RNase H type-1" evidence="11">
    <location>
        <begin position="14"/>
        <end position="155"/>
    </location>
</feature>
<evidence type="ECO:0000256" key="1">
    <source>
        <dbReference type="ARBA" id="ARBA00000077"/>
    </source>
</evidence>
<dbReference type="CDD" id="cd09278">
    <property type="entry name" value="RNase_HI_prokaryote_like"/>
    <property type="match status" value="1"/>
</dbReference>
<accession>A0A1G7A6G4</accession>
<dbReference type="AlphaFoldDB" id="A0A1G7A6G4"/>
<evidence type="ECO:0000256" key="5">
    <source>
        <dbReference type="ARBA" id="ARBA00012180"/>
    </source>
</evidence>
<comment type="subunit">
    <text evidence="4">Monomer.</text>
</comment>
<evidence type="ECO:0000256" key="9">
    <source>
        <dbReference type="ARBA" id="ARBA00022801"/>
    </source>
</evidence>
<dbReference type="PANTHER" id="PTHR10642:SF26">
    <property type="entry name" value="RIBONUCLEASE H1"/>
    <property type="match status" value="1"/>
</dbReference>
<keyword evidence="7" id="KW-0479">Metal-binding</keyword>
<comment type="cofactor">
    <cofactor evidence="2">
        <name>Mg(2+)</name>
        <dbReference type="ChEBI" id="CHEBI:18420"/>
    </cofactor>
</comment>